<dbReference type="Pfam" id="PF04549">
    <property type="entry name" value="CD47"/>
    <property type="match status" value="1"/>
</dbReference>
<feature type="transmembrane region" description="Helical" evidence="15">
    <location>
        <begin position="234"/>
        <end position="253"/>
    </location>
</feature>
<protein>
    <recommendedName>
        <fullName evidence="2">Leukocyte surface antigen CD47</fullName>
    </recommendedName>
    <alternativeName>
        <fullName evidence="14">Integrin-associated protein</fullName>
    </alternativeName>
</protein>
<dbReference type="Gene3D" id="2.60.40.10">
    <property type="entry name" value="Immunoglobulins"/>
    <property type="match status" value="1"/>
</dbReference>
<sequence>MWPLVVLLLLSSACCGSAQLTFNPVKSIEYTTCNETVVIPCFVTNVEADSLREMYLKWKFGKDWIFIYDGDRDFSNHSRGYSSANIVKFALLKGIASLRMNKKDAVPGNYTCEVTELSREGETYIELKYREVSWFSTNENILIIIFPMLAVLLFWGQFGIVSEYSAKKASGLGLIVVPTVILILLQYSMFMISPAVGLSSFSIAILVIQLLGFVLSVVGLSLCVSACSPVHGPLLISGLGVVALAELLGLVYMKFNASDQRTIQPPRSS</sequence>
<accession>A0A834EI65</accession>
<dbReference type="EMBL" id="JABVXQ010000003">
    <property type="protein sequence ID" value="KAF6117874.1"/>
    <property type="molecule type" value="Genomic_DNA"/>
</dbReference>
<dbReference type="PANTHER" id="PTHR10613:SF0">
    <property type="entry name" value="LEUKOCYTE SURFACE ANTIGEN CD47"/>
    <property type="match status" value="1"/>
</dbReference>
<keyword evidence="3" id="KW-1003">Cell membrane</keyword>
<keyword evidence="7" id="KW-0130">Cell adhesion</keyword>
<evidence type="ECO:0000256" key="10">
    <source>
        <dbReference type="ARBA" id="ARBA00023157"/>
    </source>
</evidence>
<keyword evidence="12" id="KW-0873">Pyrrolidone carboxylic acid</keyword>
<feature type="domain" description="CD47-like transmembrane" evidence="17">
    <location>
        <begin position="160"/>
        <end position="255"/>
    </location>
</feature>
<keyword evidence="9 15" id="KW-0472">Membrane</keyword>
<evidence type="ECO:0000256" key="4">
    <source>
        <dbReference type="ARBA" id="ARBA00022553"/>
    </source>
</evidence>
<dbReference type="GO" id="GO:0022409">
    <property type="term" value="P:positive regulation of cell-cell adhesion"/>
    <property type="evidence" value="ECO:0007669"/>
    <property type="project" value="InterPro"/>
</dbReference>
<evidence type="ECO:0000256" key="6">
    <source>
        <dbReference type="ARBA" id="ARBA00022729"/>
    </source>
</evidence>
<evidence type="ECO:0000256" key="14">
    <source>
        <dbReference type="ARBA" id="ARBA00033289"/>
    </source>
</evidence>
<evidence type="ECO:0000256" key="13">
    <source>
        <dbReference type="ARBA" id="ARBA00023319"/>
    </source>
</evidence>
<dbReference type="AlphaFoldDB" id="A0A834EI65"/>
<dbReference type="GO" id="GO:0050766">
    <property type="term" value="P:positive regulation of phagocytosis"/>
    <property type="evidence" value="ECO:0007669"/>
    <property type="project" value="InterPro"/>
</dbReference>
<evidence type="ECO:0000313" key="20">
    <source>
        <dbReference type="Proteomes" id="UP000664940"/>
    </source>
</evidence>
<evidence type="ECO:0000256" key="5">
    <source>
        <dbReference type="ARBA" id="ARBA00022692"/>
    </source>
</evidence>
<evidence type="ECO:0000256" key="12">
    <source>
        <dbReference type="ARBA" id="ARBA00023283"/>
    </source>
</evidence>
<dbReference type="GO" id="GO:0002684">
    <property type="term" value="P:positive regulation of immune system process"/>
    <property type="evidence" value="ECO:0007669"/>
    <property type="project" value="UniProtKB-ARBA"/>
</dbReference>
<evidence type="ECO:0000256" key="3">
    <source>
        <dbReference type="ARBA" id="ARBA00022475"/>
    </source>
</evidence>
<comment type="subcellular location">
    <subcellularLocation>
        <location evidence="1">Cell membrane</location>
        <topology evidence="1">Multi-pass membrane protein</topology>
    </subcellularLocation>
</comment>
<evidence type="ECO:0000256" key="1">
    <source>
        <dbReference type="ARBA" id="ARBA00004651"/>
    </source>
</evidence>
<name>A0A834EI65_9CHIR</name>
<dbReference type="InterPro" id="IPR013783">
    <property type="entry name" value="Ig-like_fold"/>
</dbReference>
<evidence type="ECO:0000256" key="8">
    <source>
        <dbReference type="ARBA" id="ARBA00022989"/>
    </source>
</evidence>
<keyword evidence="13" id="KW-0393">Immunoglobulin domain</keyword>
<dbReference type="GO" id="GO:0070062">
    <property type="term" value="C:extracellular exosome"/>
    <property type="evidence" value="ECO:0007669"/>
    <property type="project" value="TreeGrafter"/>
</dbReference>
<keyword evidence="10" id="KW-1015">Disulfide bond</keyword>
<dbReference type="GO" id="GO:0050729">
    <property type="term" value="P:positive regulation of inflammatory response"/>
    <property type="evidence" value="ECO:0007669"/>
    <property type="project" value="InterPro"/>
</dbReference>
<organism evidence="19 20">
    <name type="scientific">Phyllostomus discolor</name>
    <name type="common">pale spear-nosed bat</name>
    <dbReference type="NCBI Taxonomy" id="89673"/>
    <lineage>
        <taxon>Eukaryota</taxon>
        <taxon>Metazoa</taxon>
        <taxon>Chordata</taxon>
        <taxon>Craniata</taxon>
        <taxon>Vertebrata</taxon>
        <taxon>Euteleostomi</taxon>
        <taxon>Mammalia</taxon>
        <taxon>Eutheria</taxon>
        <taxon>Laurasiatheria</taxon>
        <taxon>Chiroptera</taxon>
        <taxon>Yangochiroptera</taxon>
        <taxon>Phyllostomidae</taxon>
        <taxon>Phyllostominae</taxon>
        <taxon>Phyllostomus</taxon>
    </lineage>
</organism>
<feature type="transmembrane region" description="Helical" evidence="15">
    <location>
        <begin position="198"/>
        <end position="222"/>
    </location>
</feature>
<dbReference type="GO" id="GO:0098609">
    <property type="term" value="P:cell-cell adhesion"/>
    <property type="evidence" value="ECO:0007669"/>
    <property type="project" value="UniProtKB-ARBA"/>
</dbReference>
<evidence type="ECO:0000256" key="11">
    <source>
        <dbReference type="ARBA" id="ARBA00023180"/>
    </source>
</evidence>
<feature type="transmembrane region" description="Helical" evidence="15">
    <location>
        <begin position="172"/>
        <end position="192"/>
    </location>
</feature>
<reference evidence="19 20" key="1">
    <citation type="journal article" date="2020" name="Nature">
        <title>Six reference-quality genomes reveal evolution of bat adaptations.</title>
        <authorList>
            <person name="Jebb D."/>
            <person name="Huang Z."/>
            <person name="Pippel M."/>
            <person name="Hughes G.M."/>
            <person name="Lavrichenko K."/>
            <person name="Devanna P."/>
            <person name="Winkler S."/>
            <person name="Jermiin L.S."/>
            <person name="Skirmuntt E.C."/>
            <person name="Katzourakis A."/>
            <person name="Burkitt-Gray L."/>
            <person name="Ray D.A."/>
            <person name="Sullivan K.A.M."/>
            <person name="Roscito J.G."/>
            <person name="Kirilenko B.M."/>
            <person name="Davalos L.M."/>
            <person name="Corthals A.P."/>
            <person name="Power M.L."/>
            <person name="Jones G."/>
            <person name="Ransome R.D."/>
            <person name="Dechmann D.K.N."/>
            <person name="Locatelli A.G."/>
            <person name="Puechmaille S.J."/>
            <person name="Fedrigo O."/>
            <person name="Jarvis E.D."/>
            <person name="Hiller M."/>
            <person name="Vernes S.C."/>
            <person name="Myers E.W."/>
            <person name="Teeling E.C."/>
        </authorList>
    </citation>
    <scope>NUCLEOTIDE SEQUENCE [LARGE SCALE GENOMIC DNA]</scope>
    <source>
        <strain evidence="19">Bat1K_MPI-CBG_1</strain>
    </source>
</reference>
<gene>
    <name evidence="19" type="ORF">HJG60_002423</name>
</gene>
<dbReference type="InterPro" id="IPR006704">
    <property type="entry name" value="CD47"/>
</dbReference>
<feature type="domain" description="CD47 immunoglobulin-like" evidence="18">
    <location>
        <begin position="9"/>
        <end position="140"/>
    </location>
</feature>
<dbReference type="PANTHER" id="PTHR10613">
    <property type="entry name" value="LEUKOCYTE SURFACE ANTIGEN CD47"/>
    <property type="match status" value="1"/>
</dbReference>
<feature type="transmembrane region" description="Helical" evidence="15">
    <location>
        <begin position="141"/>
        <end position="160"/>
    </location>
</feature>
<dbReference type="CDD" id="cd16090">
    <property type="entry name" value="IgV_CD47"/>
    <property type="match status" value="1"/>
</dbReference>
<dbReference type="GO" id="GO:0005886">
    <property type="term" value="C:plasma membrane"/>
    <property type="evidence" value="ECO:0007669"/>
    <property type="project" value="UniProtKB-SubCell"/>
</dbReference>
<dbReference type="FunFam" id="2.60.40.10:FF:000521">
    <property type="entry name" value="leukocyte surface antigen CD47"/>
    <property type="match status" value="1"/>
</dbReference>
<dbReference type="GO" id="GO:0070053">
    <property type="term" value="F:thrombospondin receptor activity"/>
    <property type="evidence" value="ECO:0007669"/>
    <property type="project" value="InterPro"/>
</dbReference>
<dbReference type="InterPro" id="IPR013147">
    <property type="entry name" value="CD47-like_TM"/>
</dbReference>
<feature type="signal peptide" evidence="16">
    <location>
        <begin position="1"/>
        <end position="18"/>
    </location>
</feature>
<keyword evidence="5 15" id="KW-0812">Transmembrane</keyword>
<dbReference type="InterPro" id="IPR037805">
    <property type="entry name" value="IgV_CD47"/>
</dbReference>
<evidence type="ECO:0000313" key="19">
    <source>
        <dbReference type="EMBL" id="KAF6117874.1"/>
    </source>
</evidence>
<dbReference type="InterPro" id="IPR013270">
    <property type="entry name" value="CD47_Vset"/>
</dbReference>
<evidence type="ECO:0000256" key="16">
    <source>
        <dbReference type="SAM" id="SignalP"/>
    </source>
</evidence>
<evidence type="ECO:0000256" key="7">
    <source>
        <dbReference type="ARBA" id="ARBA00022889"/>
    </source>
</evidence>
<dbReference type="Pfam" id="PF08204">
    <property type="entry name" value="V-set_CD47"/>
    <property type="match status" value="1"/>
</dbReference>
<evidence type="ECO:0000256" key="9">
    <source>
        <dbReference type="ARBA" id="ARBA00023136"/>
    </source>
</evidence>
<evidence type="ECO:0000256" key="15">
    <source>
        <dbReference type="SAM" id="Phobius"/>
    </source>
</evidence>
<evidence type="ECO:0000259" key="17">
    <source>
        <dbReference type="Pfam" id="PF04549"/>
    </source>
</evidence>
<keyword evidence="11" id="KW-0325">Glycoprotein</keyword>
<keyword evidence="6 16" id="KW-0732">Signal</keyword>
<dbReference type="Proteomes" id="UP000664940">
    <property type="component" value="Unassembled WGS sequence"/>
</dbReference>
<comment type="caution">
    <text evidence="19">The sequence shown here is derived from an EMBL/GenBank/DDBJ whole genome shotgun (WGS) entry which is preliminary data.</text>
</comment>
<keyword evidence="4" id="KW-0597">Phosphoprotein</keyword>
<keyword evidence="8 15" id="KW-1133">Transmembrane helix</keyword>
<proteinExistence type="predicted"/>
<feature type="chain" id="PRO_5032690868" description="Leukocyte surface antigen CD47" evidence="16">
    <location>
        <begin position="19"/>
        <end position="269"/>
    </location>
</feature>
<evidence type="ECO:0000259" key="18">
    <source>
        <dbReference type="Pfam" id="PF08204"/>
    </source>
</evidence>
<evidence type="ECO:0000256" key="2">
    <source>
        <dbReference type="ARBA" id="ARBA00015454"/>
    </source>
</evidence>